<name>A0ABY6RYM2_PODCO</name>
<reference evidence="2" key="1">
    <citation type="submission" date="2018-02" db="EMBL/GenBank/DDBJ databases">
        <authorList>
            <person name="Silar P."/>
        </authorList>
    </citation>
    <scope>NUCLEOTIDE SEQUENCE [LARGE SCALE GENOMIC DNA]</scope>
    <source>
        <strain evidence="2">T</strain>
    </source>
</reference>
<dbReference type="EMBL" id="LR026964">
    <property type="protein sequence ID" value="VBB73305.1"/>
    <property type="molecule type" value="Genomic_DNA"/>
</dbReference>
<gene>
    <name evidence="2" type="ORF">PODCO_117475</name>
</gene>
<organism evidence="2 3">
    <name type="scientific">Podospora comata</name>
    <dbReference type="NCBI Taxonomy" id="48703"/>
    <lineage>
        <taxon>Eukaryota</taxon>
        <taxon>Fungi</taxon>
        <taxon>Dikarya</taxon>
        <taxon>Ascomycota</taxon>
        <taxon>Pezizomycotina</taxon>
        <taxon>Sordariomycetes</taxon>
        <taxon>Sordariomycetidae</taxon>
        <taxon>Sordariales</taxon>
        <taxon>Podosporaceae</taxon>
        <taxon>Podospora</taxon>
    </lineage>
</organism>
<feature type="compositionally biased region" description="Polar residues" evidence="1">
    <location>
        <begin position="85"/>
        <end position="96"/>
    </location>
</feature>
<keyword evidence="3" id="KW-1185">Reference proteome</keyword>
<accession>A0ABY6RYM2</accession>
<evidence type="ECO:0000313" key="2">
    <source>
        <dbReference type="EMBL" id="VBB73305.1"/>
    </source>
</evidence>
<sequence length="283" mass="31770">MLRLPKARATNSWFKAQSYRALDKFMVYGVFKRLGDPVTPMSDETEAAIPAIRIWGSYFVAATSAFLVSSSLGLGKSRSLPVQPGSITPVQSSEQEPSGLDETKQHHTNGEYATPRSFTILLCICHTHDRIFILMRRPAAQVDQIVSKQRSDLYPLPNQSCPPRYTRPLVLDQVCITHPKLNAPLQKTDGTARRSQPDHLDCLKRDESAAFILPPPAVKRWMGAQNAAHTRLPHITAFQVPFRVFLPARTTGLVLNYLICIHNVQRKLPARLLERQPVSVCLR</sequence>
<proteinExistence type="predicted"/>
<dbReference type="Proteomes" id="UP000280685">
    <property type="component" value="Chromosome 1"/>
</dbReference>
<evidence type="ECO:0000313" key="3">
    <source>
        <dbReference type="Proteomes" id="UP000280685"/>
    </source>
</evidence>
<evidence type="ECO:0000256" key="1">
    <source>
        <dbReference type="SAM" id="MobiDB-lite"/>
    </source>
</evidence>
<protein>
    <submittedName>
        <fullName evidence="2">Uncharacterized protein</fullName>
    </submittedName>
</protein>
<feature type="region of interest" description="Disordered" evidence="1">
    <location>
        <begin position="83"/>
        <end position="110"/>
    </location>
</feature>